<evidence type="ECO:0000313" key="6">
    <source>
        <dbReference type="Proteomes" id="UP000199074"/>
    </source>
</evidence>
<dbReference type="InterPro" id="IPR050300">
    <property type="entry name" value="GDXG_lipolytic_enzyme"/>
</dbReference>
<keyword evidence="6" id="KW-1185">Reference proteome</keyword>
<organism evidence="5 6">
    <name type="scientific">Devosia crocina</name>
    <dbReference type="NCBI Taxonomy" id="429728"/>
    <lineage>
        <taxon>Bacteria</taxon>
        <taxon>Pseudomonadati</taxon>
        <taxon>Pseudomonadota</taxon>
        <taxon>Alphaproteobacteria</taxon>
        <taxon>Hyphomicrobiales</taxon>
        <taxon>Devosiaceae</taxon>
        <taxon>Devosia</taxon>
    </lineage>
</organism>
<proteinExistence type="predicted"/>
<dbReference type="SUPFAM" id="SSF53474">
    <property type="entry name" value="alpha/beta-Hydrolases"/>
    <property type="match status" value="1"/>
</dbReference>
<keyword evidence="3" id="KW-0732">Signal</keyword>
<dbReference type="Pfam" id="PF07859">
    <property type="entry name" value="Abhydrolase_3"/>
    <property type="match status" value="1"/>
</dbReference>
<feature type="region of interest" description="Disordered" evidence="2">
    <location>
        <begin position="26"/>
        <end position="49"/>
    </location>
</feature>
<sequence>MLTLKTLALPLMASALLGTAITSVSAQDQTAPAPAAAEARPESEMAQPNEQMQAVLDALAELEAKPFHELSVPDARSQATPADAARTVQRDLRIPPGPEAGVDSHDIGIPGPMGTLPARVYMPEEAEAGTALPVIVYFHGGGWVVADLNVYDATPRALAAGTGALVISVDYRHAPEFKFPAAHDDAWTAYEWVVENIHTLGGDSARIAVAGESAGANLATNVALMAKERQATMPVHQLLVYPVAGNDTDTPSYRENAEALPLGKADMEWFFEHVLADPADADDPRLDLVSRTDLGGLPPATVITAQIDPLRSEGQTYAKNLEAAGVEVNALQFDGVTHEFFGMAAVLDEAKEAHEAAYADLLAAFGAE</sequence>
<feature type="chain" id="PRO_5011539326" evidence="3">
    <location>
        <begin position="27"/>
        <end position="368"/>
    </location>
</feature>
<gene>
    <name evidence="5" type="ORF">SAMN05216456_0400</name>
</gene>
<name>A0A1I7MZU0_9HYPH</name>
<dbReference type="STRING" id="429728.SAMN05216456_0400"/>
<accession>A0A1I7MZU0</accession>
<dbReference type="Gene3D" id="3.40.50.1820">
    <property type="entry name" value="alpha/beta hydrolase"/>
    <property type="match status" value="1"/>
</dbReference>
<keyword evidence="1" id="KW-0378">Hydrolase</keyword>
<evidence type="ECO:0000256" key="1">
    <source>
        <dbReference type="ARBA" id="ARBA00022801"/>
    </source>
</evidence>
<feature type="signal peptide" evidence="3">
    <location>
        <begin position="1"/>
        <end position="26"/>
    </location>
</feature>
<reference evidence="5 6" key="1">
    <citation type="submission" date="2016-10" db="EMBL/GenBank/DDBJ databases">
        <authorList>
            <person name="de Groot N.N."/>
        </authorList>
    </citation>
    <scope>NUCLEOTIDE SEQUENCE [LARGE SCALE GENOMIC DNA]</scope>
    <source>
        <strain evidence="5 6">IPL20</strain>
    </source>
</reference>
<protein>
    <submittedName>
        <fullName evidence="5">Acetyl esterase/lipase</fullName>
    </submittedName>
</protein>
<dbReference type="InterPro" id="IPR013094">
    <property type="entry name" value="AB_hydrolase_3"/>
</dbReference>
<evidence type="ECO:0000256" key="3">
    <source>
        <dbReference type="SAM" id="SignalP"/>
    </source>
</evidence>
<dbReference type="EMBL" id="FPCK01000001">
    <property type="protein sequence ID" value="SFV27947.1"/>
    <property type="molecule type" value="Genomic_DNA"/>
</dbReference>
<dbReference type="AlphaFoldDB" id="A0A1I7MZU0"/>
<dbReference type="PANTHER" id="PTHR48081:SF8">
    <property type="entry name" value="ALPHA_BETA HYDROLASE FOLD-3 DOMAIN-CONTAINING PROTEIN-RELATED"/>
    <property type="match status" value="1"/>
</dbReference>
<dbReference type="Proteomes" id="UP000199074">
    <property type="component" value="Unassembled WGS sequence"/>
</dbReference>
<dbReference type="InterPro" id="IPR029058">
    <property type="entry name" value="AB_hydrolase_fold"/>
</dbReference>
<evidence type="ECO:0000259" key="4">
    <source>
        <dbReference type="Pfam" id="PF07859"/>
    </source>
</evidence>
<dbReference type="GO" id="GO:0016787">
    <property type="term" value="F:hydrolase activity"/>
    <property type="evidence" value="ECO:0007669"/>
    <property type="project" value="UniProtKB-KW"/>
</dbReference>
<dbReference type="PANTHER" id="PTHR48081">
    <property type="entry name" value="AB HYDROLASE SUPERFAMILY PROTEIN C4A8.06C"/>
    <property type="match status" value="1"/>
</dbReference>
<dbReference type="RefSeq" id="WP_175528423.1">
    <property type="nucleotide sequence ID" value="NZ_FPCK01000001.1"/>
</dbReference>
<feature type="domain" description="Alpha/beta hydrolase fold-3" evidence="4">
    <location>
        <begin position="135"/>
        <end position="341"/>
    </location>
</feature>
<evidence type="ECO:0000313" key="5">
    <source>
        <dbReference type="EMBL" id="SFV27947.1"/>
    </source>
</evidence>
<evidence type="ECO:0000256" key="2">
    <source>
        <dbReference type="SAM" id="MobiDB-lite"/>
    </source>
</evidence>